<keyword evidence="1" id="KW-0472">Membrane</keyword>
<feature type="transmembrane region" description="Helical" evidence="1">
    <location>
        <begin position="139"/>
        <end position="161"/>
    </location>
</feature>
<protein>
    <submittedName>
        <fullName evidence="2">Uncharacterized protein</fullName>
    </submittedName>
</protein>
<organism evidence="2">
    <name type="scientific">Nonomuraea gerenzanensis</name>
    <dbReference type="NCBI Taxonomy" id="93944"/>
    <lineage>
        <taxon>Bacteria</taxon>
        <taxon>Bacillati</taxon>
        <taxon>Actinomycetota</taxon>
        <taxon>Actinomycetes</taxon>
        <taxon>Streptosporangiales</taxon>
        <taxon>Streptosporangiaceae</taxon>
        <taxon>Nonomuraea</taxon>
    </lineage>
</organism>
<feature type="transmembrane region" description="Helical" evidence="1">
    <location>
        <begin position="25"/>
        <end position="43"/>
    </location>
</feature>
<name>A0A1M4E5L6_9ACTN</name>
<accession>A0A1M4E5L6</accession>
<keyword evidence="1" id="KW-0812">Transmembrane</keyword>
<keyword evidence="1" id="KW-1133">Transmembrane helix</keyword>
<proteinExistence type="predicted"/>
<evidence type="ECO:0000313" key="2">
    <source>
        <dbReference type="EMBL" id="SBO94062.1"/>
    </source>
</evidence>
<evidence type="ECO:0000256" key="1">
    <source>
        <dbReference type="SAM" id="Phobius"/>
    </source>
</evidence>
<reference evidence="2" key="1">
    <citation type="submission" date="2016-04" db="EMBL/GenBank/DDBJ databases">
        <authorList>
            <person name="Evans L.H."/>
            <person name="Alamgir A."/>
            <person name="Owens N."/>
            <person name="Weber N.D."/>
            <person name="Virtaneva K."/>
            <person name="Barbian K."/>
            <person name="Babar A."/>
            <person name="Rosenke K."/>
        </authorList>
    </citation>
    <scope>NUCLEOTIDE SEQUENCE</scope>
    <source>
        <strain evidence="2">Nono1</strain>
    </source>
</reference>
<feature type="transmembrane region" description="Helical" evidence="1">
    <location>
        <begin position="99"/>
        <end position="119"/>
    </location>
</feature>
<gene>
    <name evidence="2" type="ORF">BN4615_P3578</name>
</gene>
<dbReference type="EMBL" id="LT559118">
    <property type="protein sequence ID" value="SBO94062.1"/>
    <property type="molecule type" value="Genomic_DNA"/>
</dbReference>
<dbReference type="AlphaFoldDB" id="A0A1M4E5L6"/>
<sequence>MLGIVVVSLSALSWLLPLNQGPRDVAVVVLLGAFAFSEWVGGWHRKLSFRWLVPTEFVNMNNADAVTRWGRALGFGFLTDAPYGVFHVALAVPVVLGDVFLALAAVMAFAGARAIPYLVAPIGRNALEIGDFAFKGRSVVFQAARVLSLATVTAAFVWALVP</sequence>